<dbReference type="SUPFAM" id="SSF53092">
    <property type="entry name" value="Creatinase/prolidase N-terminal domain"/>
    <property type="match status" value="1"/>
</dbReference>
<organism evidence="3 4">
    <name type="scientific">Propioniciclava tarda</name>
    <dbReference type="NCBI Taxonomy" id="433330"/>
    <lineage>
        <taxon>Bacteria</taxon>
        <taxon>Bacillati</taxon>
        <taxon>Actinomycetota</taxon>
        <taxon>Actinomycetes</taxon>
        <taxon>Propionibacteriales</taxon>
        <taxon>Propionibacteriaceae</taxon>
        <taxon>Propioniciclava</taxon>
    </lineage>
</organism>
<accession>A0A4Q9KPZ5</accession>
<dbReference type="InterPro" id="IPR036005">
    <property type="entry name" value="Creatinase/aminopeptidase-like"/>
</dbReference>
<dbReference type="Pfam" id="PF00557">
    <property type="entry name" value="Peptidase_M24"/>
    <property type="match status" value="1"/>
</dbReference>
<dbReference type="InterPro" id="IPR000994">
    <property type="entry name" value="Pept_M24"/>
</dbReference>
<dbReference type="Gene3D" id="3.40.350.10">
    <property type="entry name" value="Creatinase/prolidase N-terminal domain"/>
    <property type="match status" value="1"/>
</dbReference>
<proteinExistence type="predicted"/>
<dbReference type="InterPro" id="IPR000587">
    <property type="entry name" value="Creatinase_N"/>
</dbReference>
<feature type="domain" description="Creatinase N-terminal" evidence="2">
    <location>
        <begin position="45"/>
        <end position="166"/>
    </location>
</feature>
<dbReference type="SUPFAM" id="SSF55920">
    <property type="entry name" value="Creatinase/aminopeptidase"/>
    <property type="match status" value="1"/>
</dbReference>
<gene>
    <name evidence="3" type="ORF">ET996_03020</name>
</gene>
<sequence>MAAQSTPSGIVQALPGGASASVRLVIANDAYALSWTPDLDRYLSRIRRLADSAANEQLDAVVLVPGPDLLYYAGRDQGSYERLTALVIRPGRDPLLVVPALEAPGWAQTTLAGALEVTAWSDGEDPYKLVARALPRVAKVAVDDHVPALHLLKLNAALEPSQVRLASVLTAPQRRIKESEELAALAAVGRANDRVQQAVSQWLRPGRTEAEVASDIAAALVHEGHAHADFVIVASGAHGASPHHGCSDTVILDGDPVVIDIGGPAPSRYNSDSTRTYCLGTPRDPDFAAVHALVVAAQEAGFQAAVEGASCASVDAAARRVIANAGLSEHFITRTGHGIGLEVHEEPYLVVGNDQPLLPGMVFSIEPGVYLPGRFGVRIEDIVAIDQSGRPMRLNASPKTWTLS</sequence>
<evidence type="ECO:0000313" key="4">
    <source>
        <dbReference type="Proteomes" id="UP000291933"/>
    </source>
</evidence>
<dbReference type="OrthoDB" id="9806388at2"/>
<dbReference type="InterPro" id="IPR050659">
    <property type="entry name" value="Peptidase_M24B"/>
</dbReference>
<dbReference type="InterPro" id="IPR029149">
    <property type="entry name" value="Creatin/AminoP/Spt16_N"/>
</dbReference>
<evidence type="ECO:0000259" key="2">
    <source>
        <dbReference type="Pfam" id="PF01321"/>
    </source>
</evidence>
<dbReference type="Proteomes" id="UP000291933">
    <property type="component" value="Unassembled WGS sequence"/>
</dbReference>
<dbReference type="PANTHER" id="PTHR46112:SF3">
    <property type="entry name" value="AMINOPEPTIDASE YPDF"/>
    <property type="match status" value="1"/>
</dbReference>
<protein>
    <submittedName>
        <fullName evidence="3">Aminopeptidase P family protein</fullName>
    </submittedName>
</protein>
<dbReference type="EMBL" id="SDMR01000002">
    <property type="protein sequence ID" value="TBT95959.1"/>
    <property type="molecule type" value="Genomic_DNA"/>
</dbReference>
<keyword evidence="3" id="KW-0645">Protease</keyword>
<dbReference type="AlphaFoldDB" id="A0A4Q9KPZ5"/>
<dbReference type="Pfam" id="PF01321">
    <property type="entry name" value="Creatinase_N"/>
    <property type="match status" value="1"/>
</dbReference>
<keyword evidence="4" id="KW-1185">Reference proteome</keyword>
<name>A0A4Q9KPZ5_PROTD</name>
<evidence type="ECO:0000313" key="3">
    <source>
        <dbReference type="EMBL" id="TBT95959.1"/>
    </source>
</evidence>
<dbReference type="PANTHER" id="PTHR46112">
    <property type="entry name" value="AMINOPEPTIDASE"/>
    <property type="match status" value="1"/>
</dbReference>
<comment type="caution">
    <text evidence="3">The sequence shown here is derived from an EMBL/GenBank/DDBJ whole genome shotgun (WGS) entry which is preliminary data.</text>
</comment>
<evidence type="ECO:0000259" key="1">
    <source>
        <dbReference type="Pfam" id="PF00557"/>
    </source>
</evidence>
<reference evidence="3 4" key="1">
    <citation type="submission" date="2019-01" db="EMBL/GenBank/DDBJ databases">
        <title>Lactibacter flavus gen. nov., sp. nov., a novel bacterium of the family Propionibacteriaceae isolated from raw milk and dairy products.</title>
        <authorList>
            <person name="Huptas C."/>
            <person name="Wenning M."/>
            <person name="Breitenwieser F."/>
            <person name="Doll E."/>
            <person name="Von Neubeck M."/>
            <person name="Busse H.-J."/>
            <person name="Scherer S."/>
        </authorList>
    </citation>
    <scope>NUCLEOTIDE SEQUENCE [LARGE SCALE GENOMIC DNA]</scope>
    <source>
        <strain evidence="3 4">DSM 22130</strain>
    </source>
</reference>
<dbReference type="Gene3D" id="3.90.230.10">
    <property type="entry name" value="Creatinase/methionine aminopeptidase superfamily"/>
    <property type="match status" value="1"/>
</dbReference>
<keyword evidence="3" id="KW-0378">Hydrolase</keyword>
<keyword evidence="3" id="KW-0031">Aminopeptidase</keyword>
<feature type="domain" description="Peptidase M24" evidence="1">
    <location>
        <begin position="185"/>
        <end position="386"/>
    </location>
</feature>
<dbReference type="GO" id="GO:0004177">
    <property type="term" value="F:aminopeptidase activity"/>
    <property type="evidence" value="ECO:0007669"/>
    <property type="project" value="UniProtKB-KW"/>
</dbReference>